<dbReference type="AlphaFoldDB" id="A0A8H7EJB1"/>
<comment type="pathway">
    <text evidence="1">Mycotoxin biosynthesis.</text>
</comment>
<sequence length="699" mass="74427">MRSTTSKRPVNPLVLHPARIASMPPEGFPDPSTGGNVTWKTLMSGEKSATDTFTNSSLPTVDLGYEIYQASGFNDTGNFYNFSNIRYAAPPVGNLRFAPPQAPAENRSTINTGSVSRICPQASPGWNALAAQSLTRYVLGLPTSNSSYSTPGANASSPIPVPDPRESEDCLFLDVFVPEDVLSKAGQGYGAPVLVWVYGGGYTGGEKNNNPAGLFAASGNSTNGDVIYVAMNYRLGAMGWMGGPSYQAEGGVSNLGLYDQRFALEWVQENIHLFGGDKNRVTVFGESAGGGSIMHQITAYGGANGSAPFQQAVPQSPGWQPTTSVVTQEDVYQKFLKLTNTTSLAELRALPSEEIIRASAQQIIYDSPYGTFTYGPVVDGLFAPLQPAQLLAQGRFDKDVRVMVGHNANEGALFTPFYLPNENALEDQISSAFANAPKSSVDYIVSTLYPPVFDGSLGYTNNFERGSLIVSEGVFTCNTNYLSRAYGNKTYSYLFAVPPAIHGQDVAYTYFQGGAASTSPTGVTNTTIAIALQEFITSFAENGVPDAMGVKQFNMYGPDATVLELNVTGIEDIARQARLFSTTPVARKSPVDAIKDAAKAVDRTISGAAVKGIEKGEEVAGAVKESVPETTGQAKGQANEMAGEAKGKANELAGEAKGKAQELKGEAKSKICLRKVKLNCHGRMNEIMFQYQQCGLCGK</sequence>
<reference evidence="6" key="1">
    <citation type="submission" date="2020-01" db="EMBL/GenBank/DDBJ databases">
        <authorList>
            <person name="Feng Z.H.Z."/>
        </authorList>
    </citation>
    <scope>NUCLEOTIDE SEQUENCE</scope>
    <source>
        <strain evidence="6">CBS107.38</strain>
    </source>
</reference>
<name>A0A8H7EJB1_9PLEO</name>
<comment type="similarity">
    <text evidence="2 4">Belongs to the type-B carboxylesterase/lipase family.</text>
</comment>
<evidence type="ECO:0000256" key="1">
    <source>
        <dbReference type="ARBA" id="ARBA00004685"/>
    </source>
</evidence>
<organism evidence="6 7">
    <name type="scientific">Alternaria burnsii</name>
    <dbReference type="NCBI Taxonomy" id="1187904"/>
    <lineage>
        <taxon>Eukaryota</taxon>
        <taxon>Fungi</taxon>
        <taxon>Dikarya</taxon>
        <taxon>Ascomycota</taxon>
        <taxon>Pezizomycotina</taxon>
        <taxon>Dothideomycetes</taxon>
        <taxon>Pleosporomycetidae</taxon>
        <taxon>Pleosporales</taxon>
        <taxon>Pleosporineae</taxon>
        <taxon>Pleosporaceae</taxon>
        <taxon>Alternaria</taxon>
        <taxon>Alternaria sect. Alternaria</taxon>
    </lineage>
</organism>
<dbReference type="InterPro" id="IPR019819">
    <property type="entry name" value="Carboxylesterase_B_CS"/>
</dbReference>
<feature type="domain" description="Carboxylesterase type B" evidence="5">
    <location>
        <begin position="75"/>
        <end position="565"/>
    </location>
</feature>
<feature type="non-terminal residue" evidence="6">
    <location>
        <position position="1"/>
    </location>
</feature>
<reference evidence="6" key="2">
    <citation type="submission" date="2020-08" db="EMBL/GenBank/DDBJ databases">
        <title>Draft Genome Sequence of Cumin Blight Pathogen Alternaria burnsii.</title>
        <authorList>
            <person name="Feng Z."/>
        </authorList>
    </citation>
    <scope>NUCLEOTIDE SEQUENCE</scope>
    <source>
        <strain evidence="6">CBS107.38</strain>
    </source>
</reference>
<evidence type="ECO:0000313" key="6">
    <source>
        <dbReference type="EMBL" id="KAF7682206.1"/>
    </source>
</evidence>
<dbReference type="PROSITE" id="PS00122">
    <property type="entry name" value="CARBOXYLESTERASE_B_1"/>
    <property type="match status" value="1"/>
</dbReference>
<evidence type="ECO:0000256" key="2">
    <source>
        <dbReference type="ARBA" id="ARBA00005964"/>
    </source>
</evidence>
<dbReference type="Pfam" id="PF00135">
    <property type="entry name" value="COesterase"/>
    <property type="match status" value="1"/>
</dbReference>
<keyword evidence="7" id="KW-1185">Reference proteome</keyword>
<evidence type="ECO:0000256" key="3">
    <source>
        <dbReference type="ARBA" id="ARBA00022801"/>
    </source>
</evidence>
<dbReference type="InterPro" id="IPR019826">
    <property type="entry name" value="Carboxylesterase_B_AS"/>
</dbReference>
<dbReference type="PANTHER" id="PTHR11559">
    <property type="entry name" value="CARBOXYLESTERASE"/>
    <property type="match status" value="1"/>
</dbReference>
<dbReference type="InterPro" id="IPR002018">
    <property type="entry name" value="CarbesteraseB"/>
</dbReference>
<dbReference type="FunFam" id="3.40.50.1820:FF:000499">
    <property type="entry name" value="Carboxylic ester hydrolase"/>
    <property type="match status" value="1"/>
</dbReference>
<dbReference type="InterPro" id="IPR029058">
    <property type="entry name" value="AB_hydrolase_fold"/>
</dbReference>
<dbReference type="SUPFAM" id="SSF53474">
    <property type="entry name" value="alpha/beta-Hydrolases"/>
    <property type="match status" value="1"/>
</dbReference>
<dbReference type="PROSITE" id="PS00941">
    <property type="entry name" value="CARBOXYLESTERASE_B_2"/>
    <property type="match status" value="1"/>
</dbReference>
<dbReference type="EC" id="3.1.1.-" evidence="4"/>
<protein>
    <recommendedName>
        <fullName evidence="4">Carboxylic ester hydrolase</fullName>
        <ecNumber evidence="4">3.1.1.-</ecNumber>
    </recommendedName>
</protein>
<dbReference type="GeneID" id="62199407"/>
<dbReference type="EMBL" id="JAAABM010000001">
    <property type="protein sequence ID" value="KAF7682206.1"/>
    <property type="molecule type" value="Genomic_DNA"/>
</dbReference>
<evidence type="ECO:0000313" key="7">
    <source>
        <dbReference type="Proteomes" id="UP000596902"/>
    </source>
</evidence>
<dbReference type="GO" id="GO:0016787">
    <property type="term" value="F:hydrolase activity"/>
    <property type="evidence" value="ECO:0007669"/>
    <property type="project" value="UniProtKB-KW"/>
</dbReference>
<keyword evidence="3 4" id="KW-0378">Hydrolase</keyword>
<dbReference type="RefSeq" id="XP_038792085.1">
    <property type="nucleotide sequence ID" value="XM_038926229.1"/>
</dbReference>
<accession>A0A8H7EJB1</accession>
<gene>
    <name evidence="6" type="ORF">GT037_001182</name>
</gene>
<proteinExistence type="inferred from homology"/>
<dbReference type="Proteomes" id="UP000596902">
    <property type="component" value="Unassembled WGS sequence"/>
</dbReference>
<evidence type="ECO:0000259" key="5">
    <source>
        <dbReference type="Pfam" id="PF00135"/>
    </source>
</evidence>
<evidence type="ECO:0000256" key="4">
    <source>
        <dbReference type="RuleBase" id="RU361235"/>
    </source>
</evidence>
<dbReference type="InterPro" id="IPR050309">
    <property type="entry name" value="Type-B_Carboxylest/Lipase"/>
</dbReference>
<comment type="caution">
    <text evidence="6">The sequence shown here is derived from an EMBL/GenBank/DDBJ whole genome shotgun (WGS) entry which is preliminary data.</text>
</comment>
<dbReference type="Gene3D" id="3.40.50.1820">
    <property type="entry name" value="alpha/beta hydrolase"/>
    <property type="match status" value="1"/>
</dbReference>